<dbReference type="InterPro" id="IPR001451">
    <property type="entry name" value="Hexapep"/>
</dbReference>
<dbReference type="CDD" id="cd03360">
    <property type="entry name" value="LbH_AT_putative"/>
    <property type="match status" value="1"/>
</dbReference>
<comment type="caution">
    <text evidence="5">The sequence shown here is derived from an EMBL/GenBank/DDBJ whole genome shotgun (WGS) entry which is preliminary data.</text>
</comment>
<evidence type="ECO:0000256" key="3">
    <source>
        <dbReference type="PIRSR" id="PIRSR620019-2"/>
    </source>
</evidence>
<proteinExistence type="inferred from homology"/>
<dbReference type="Gene3D" id="3.40.50.20">
    <property type="match status" value="1"/>
</dbReference>
<reference evidence="5 6" key="1">
    <citation type="submission" date="2017-03" db="EMBL/GenBank/DDBJ databases">
        <title>Genomic and clinical evidence uncovers the enterohepatic species Helicobacter valdiviensis as a potential human intestinal pathogen.</title>
        <authorList>
            <person name="Fresia P."/>
            <person name="Jara R."/>
            <person name="Sierra R."/>
            <person name="Ferres I."/>
            <person name="Greif G."/>
            <person name="Iraola G."/>
            <person name="Collado L."/>
        </authorList>
    </citation>
    <scope>NUCLEOTIDE SEQUENCE [LARGE SCALE GENOMIC DNA]</scope>
    <source>
        <strain evidence="5 6">WBE14</strain>
    </source>
</reference>
<evidence type="ECO:0000259" key="4">
    <source>
        <dbReference type="Pfam" id="PF17836"/>
    </source>
</evidence>
<dbReference type="InterPro" id="IPR041561">
    <property type="entry name" value="PglD_N"/>
</dbReference>
<organism evidence="5 6">
    <name type="scientific">Helicobacter valdiviensis</name>
    <dbReference type="NCBI Taxonomy" id="1458358"/>
    <lineage>
        <taxon>Bacteria</taxon>
        <taxon>Pseudomonadati</taxon>
        <taxon>Campylobacterota</taxon>
        <taxon>Epsilonproteobacteria</taxon>
        <taxon>Campylobacterales</taxon>
        <taxon>Helicobacteraceae</taxon>
        <taxon>Helicobacter</taxon>
    </lineage>
</organism>
<protein>
    <submittedName>
        <fullName evidence="5">Acetyltransferase</fullName>
    </submittedName>
</protein>
<dbReference type="PANTHER" id="PTHR43300">
    <property type="entry name" value="ACETYLTRANSFERASE"/>
    <property type="match status" value="1"/>
</dbReference>
<dbReference type="EMBL" id="NBIU01000006">
    <property type="protein sequence ID" value="PZT48533.1"/>
    <property type="molecule type" value="Genomic_DNA"/>
</dbReference>
<dbReference type="InterPro" id="IPR050179">
    <property type="entry name" value="Trans_hexapeptide_repeat"/>
</dbReference>
<dbReference type="OrthoDB" id="9801456at2"/>
<dbReference type="Gene3D" id="2.160.10.10">
    <property type="entry name" value="Hexapeptide repeat proteins"/>
    <property type="match status" value="1"/>
</dbReference>
<dbReference type="InterPro" id="IPR011004">
    <property type="entry name" value="Trimer_LpxA-like_sf"/>
</dbReference>
<dbReference type="Pfam" id="PF17836">
    <property type="entry name" value="PglD_N"/>
    <property type="match status" value="1"/>
</dbReference>
<feature type="binding site" evidence="3">
    <location>
        <position position="66"/>
    </location>
    <ligand>
        <name>substrate</name>
    </ligand>
</feature>
<dbReference type="NCBIfam" id="TIGR03570">
    <property type="entry name" value="NeuD_NnaD"/>
    <property type="match status" value="1"/>
</dbReference>
<dbReference type="GO" id="GO:0016740">
    <property type="term" value="F:transferase activity"/>
    <property type="evidence" value="ECO:0007669"/>
    <property type="project" value="UniProtKB-KW"/>
</dbReference>
<sequence length="205" mass="22119">MKKFAIFGASGHGRVIFDMIKNNGFEVKYIIDDNPQNKEIGKIPAISREEFLALEDFSLSIALGVGDNTLRQKLYEFFTSFNFGLPSIIHKSAIISPSAIIEEACVIMPNVVVNANALVKKGTILNTSCVLEHDCIVGEFSHLSPNSTLCGAVKVGDRTHIGAGSTIIPCKNIENDCIIGAGSVVICDIKENKKVVGNPALKELK</sequence>
<accession>A0A2W6PP85</accession>
<dbReference type="InterPro" id="IPR020019">
    <property type="entry name" value="AcTrfase_PglD-like"/>
</dbReference>
<dbReference type="AlphaFoldDB" id="A0A2W6PP85"/>
<name>A0A2W6PP85_9HELI</name>
<dbReference type="RefSeq" id="WP_111229419.1">
    <property type="nucleotide sequence ID" value="NZ_NBIU01000006.1"/>
</dbReference>
<evidence type="ECO:0000256" key="1">
    <source>
        <dbReference type="ARBA" id="ARBA00007274"/>
    </source>
</evidence>
<evidence type="ECO:0000313" key="6">
    <source>
        <dbReference type="Proteomes" id="UP000249746"/>
    </source>
</evidence>
<evidence type="ECO:0000313" key="5">
    <source>
        <dbReference type="EMBL" id="PZT48533.1"/>
    </source>
</evidence>
<gene>
    <name evidence="5" type="ORF">B6S12_03420</name>
</gene>
<comment type="similarity">
    <text evidence="1">Belongs to the transferase hexapeptide repeat family.</text>
</comment>
<feature type="binding site" evidence="3">
    <location>
        <position position="142"/>
    </location>
    <ligand>
        <name>acetyl-CoA</name>
        <dbReference type="ChEBI" id="CHEBI:57288"/>
    </ligand>
</feature>
<feature type="domain" description="PglD N-terminal" evidence="4">
    <location>
        <begin position="3"/>
        <end position="76"/>
    </location>
</feature>
<feature type="binding site" evidence="3">
    <location>
        <begin position="10"/>
        <end position="12"/>
    </location>
    <ligand>
        <name>substrate</name>
    </ligand>
</feature>
<keyword evidence="6" id="KW-1185">Reference proteome</keyword>
<feature type="site" description="Increases basicity of active site His" evidence="2">
    <location>
        <position position="134"/>
    </location>
</feature>
<evidence type="ECO:0000256" key="2">
    <source>
        <dbReference type="PIRSR" id="PIRSR620019-1"/>
    </source>
</evidence>
<feature type="active site" description="Proton acceptor" evidence="2">
    <location>
        <position position="133"/>
    </location>
</feature>
<dbReference type="PANTHER" id="PTHR43300:SF7">
    <property type="entry name" value="UDP-N-ACETYLBACILLOSAMINE N-ACETYLTRANSFERASE"/>
    <property type="match status" value="1"/>
</dbReference>
<keyword evidence="5" id="KW-0808">Transferase</keyword>
<dbReference type="Proteomes" id="UP000249746">
    <property type="component" value="Unassembled WGS sequence"/>
</dbReference>
<dbReference type="SUPFAM" id="SSF51161">
    <property type="entry name" value="Trimeric LpxA-like enzymes"/>
    <property type="match status" value="1"/>
</dbReference>
<dbReference type="Pfam" id="PF00132">
    <property type="entry name" value="Hexapep"/>
    <property type="match status" value="1"/>
</dbReference>